<evidence type="ECO:0000256" key="2">
    <source>
        <dbReference type="ARBA" id="ARBA00022448"/>
    </source>
</evidence>
<evidence type="ECO:0000256" key="4">
    <source>
        <dbReference type="ARBA" id="ARBA00022475"/>
    </source>
</evidence>
<evidence type="ECO:0000256" key="1">
    <source>
        <dbReference type="ARBA" id="ARBA00004651"/>
    </source>
</evidence>
<protein>
    <recommendedName>
        <fullName evidence="9">Multidrug-efflux transporter</fullName>
    </recommendedName>
</protein>
<keyword evidence="4" id="KW-1003">Cell membrane</keyword>
<feature type="transmembrane region" description="Helical" evidence="10">
    <location>
        <begin position="394"/>
        <end position="415"/>
    </location>
</feature>
<feature type="transmembrane region" description="Helical" evidence="10">
    <location>
        <begin position="12"/>
        <end position="32"/>
    </location>
</feature>
<evidence type="ECO:0000256" key="7">
    <source>
        <dbReference type="ARBA" id="ARBA00023065"/>
    </source>
</evidence>
<gene>
    <name evidence="11" type="primary">mdtK</name>
    <name evidence="11" type="ORF">V22_23410</name>
</gene>
<keyword evidence="2" id="KW-0813">Transport</keyword>
<feature type="transmembrane region" description="Helical" evidence="10">
    <location>
        <begin position="196"/>
        <end position="216"/>
    </location>
</feature>
<dbReference type="AlphaFoldDB" id="A0A517T9P8"/>
<dbReference type="InterPro" id="IPR048279">
    <property type="entry name" value="MdtK-like"/>
</dbReference>
<reference evidence="11 12" key="1">
    <citation type="submission" date="2019-02" db="EMBL/GenBank/DDBJ databases">
        <title>Deep-cultivation of Planctomycetes and their phenomic and genomic characterization uncovers novel biology.</title>
        <authorList>
            <person name="Wiegand S."/>
            <person name="Jogler M."/>
            <person name="Boedeker C."/>
            <person name="Pinto D."/>
            <person name="Vollmers J."/>
            <person name="Rivas-Marin E."/>
            <person name="Kohn T."/>
            <person name="Peeters S.H."/>
            <person name="Heuer A."/>
            <person name="Rast P."/>
            <person name="Oberbeckmann S."/>
            <person name="Bunk B."/>
            <person name="Jeske O."/>
            <person name="Meyerdierks A."/>
            <person name="Storesund J.E."/>
            <person name="Kallscheuer N."/>
            <person name="Luecker S."/>
            <person name="Lage O.M."/>
            <person name="Pohl T."/>
            <person name="Merkel B.J."/>
            <person name="Hornburger P."/>
            <person name="Mueller R.-W."/>
            <person name="Bruemmer F."/>
            <person name="Labrenz M."/>
            <person name="Spormann A.M."/>
            <person name="Op den Camp H."/>
            <person name="Overmann J."/>
            <person name="Amann R."/>
            <person name="Jetten M.S.M."/>
            <person name="Mascher T."/>
            <person name="Medema M.H."/>
            <person name="Devos D.P."/>
            <person name="Kaster A.-K."/>
            <person name="Ovreas L."/>
            <person name="Rohde M."/>
            <person name="Galperin M.Y."/>
            <person name="Jogler C."/>
        </authorList>
    </citation>
    <scope>NUCLEOTIDE SEQUENCE [LARGE SCALE GENOMIC DNA]</scope>
    <source>
        <strain evidence="11 12">V22</strain>
    </source>
</reference>
<dbReference type="GO" id="GO:0042910">
    <property type="term" value="F:xenobiotic transmembrane transporter activity"/>
    <property type="evidence" value="ECO:0007669"/>
    <property type="project" value="InterPro"/>
</dbReference>
<dbReference type="NCBIfam" id="TIGR00797">
    <property type="entry name" value="matE"/>
    <property type="match status" value="1"/>
</dbReference>
<evidence type="ECO:0000313" key="12">
    <source>
        <dbReference type="Proteomes" id="UP000319976"/>
    </source>
</evidence>
<dbReference type="GO" id="GO:0006811">
    <property type="term" value="P:monoatomic ion transport"/>
    <property type="evidence" value="ECO:0007669"/>
    <property type="project" value="UniProtKB-KW"/>
</dbReference>
<dbReference type="Proteomes" id="UP000319976">
    <property type="component" value="Chromosome"/>
</dbReference>
<feature type="transmembrane region" description="Helical" evidence="10">
    <location>
        <begin position="164"/>
        <end position="184"/>
    </location>
</feature>
<dbReference type="RefSeq" id="WP_145262816.1">
    <property type="nucleotide sequence ID" value="NZ_CP036316.1"/>
</dbReference>
<evidence type="ECO:0000256" key="5">
    <source>
        <dbReference type="ARBA" id="ARBA00022692"/>
    </source>
</evidence>
<keyword evidence="3" id="KW-0050">Antiport</keyword>
<accession>A0A517T9P8</accession>
<feature type="transmembrane region" description="Helical" evidence="10">
    <location>
        <begin position="52"/>
        <end position="75"/>
    </location>
</feature>
<dbReference type="InterPro" id="IPR050222">
    <property type="entry name" value="MATE_MdtK"/>
</dbReference>
<dbReference type="PANTHER" id="PTHR43298:SF2">
    <property type="entry name" value="FMN_FAD EXPORTER YEEO-RELATED"/>
    <property type="match status" value="1"/>
</dbReference>
<dbReference type="GO" id="GO:0015297">
    <property type="term" value="F:antiporter activity"/>
    <property type="evidence" value="ECO:0007669"/>
    <property type="project" value="UniProtKB-KW"/>
</dbReference>
<dbReference type="InterPro" id="IPR002528">
    <property type="entry name" value="MATE_fam"/>
</dbReference>
<feature type="transmembrane region" description="Helical" evidence="10">
    <location>
        <begin position="363"/>
        <end position="382"/>
    </location>
</feature>
<sequence length="452" mass="47741">MSDNLTRGPIRSQLFFLALPVLAEQMLSFLVSLTDTFLSGQLGAGITNAVGLAAYTGWLSSLVVGQVGVGTTALVSRFWGADDRESANHVLNQSLLLGIAGAILFSCFIYPAAPYLAAMLHIEGADAEVAVRYLRLDIFGHLAMGIVFVVAAGLRGAGDMKTALWILGTVNAVNVLVSCSLVYGCGPLPEMAADGIIWGTVAAKVLGGVLSLAVLAGGRKQLWLNLTQILPQRELAVRILRIGIPASLDGAILGGGHFIFLKIIAETASGTAGEALLAAHIIGVRVEAITYLPAVAWGAAASTMVGQALGADRPHRAQASGHEAALQCSIAGMFITALFFFGAQSIYEVMHRDIAVQAVGIPAFRVLAFFQIPLMVSIVYTAALRGAGDTRWPLMTNILGILLMRLPFALIFGPLLSGGLIGVWVGMYADISFRAIMITGRYWFGKWTRTTV</sequence>
<keyword evidence="8 10" id="KW-0472">Membrane</keyword>
<evidence type="ECO:0000256" key="8">
    <source>
        <dbReference type="ARBA" id="ARBA00023136"/>
    </source>
</evidence>
<feature type="transmembrane region" description="Helical" evidence="10">
    <location>
        <begin position="138"/>
        <end position="157"/>
    </location>
</feature>
<dbReference type="OrthoDB" id="9806302at2"/>
<proteinExistence type="predicted"/>
<dbReference type="Pfam" id="PF01554">
    <property type="entry name" value="MatE"/>
    <property type="match status" value="2"/>
</dbReference>
<dbReference type="KEGG" id="chya:V22_23410"/>
<evidence type="ECO:0000256" key="10">
    <source>
        <dbReference type="SAM" id="Phobius"/>
    </source>
</evidence>
<organism evidence="11 12">
    <name type="scientific">Calycomorphotria hydatis</name>
    <dbReference type="NCBI Taxonomy" id="2528027"/>
    <lineage>
        <taxon>Bacteria</taxon>
        <taxon>Pseudomonadati</taxon>
        <taxon>Planctomycetota</taxon>
        <taxon>Planctomycetia</taxon>
        <taxon>Planctomycetales</taxon>
        <taxon>Planctomycetaceae</taxon>
        <taxon>Calycomorphotria</taxon>
    </lineage>
</organism>
<feature type="transmembrane region" description="Helical" evidence="10">
    <location>
        <begin position="95"/>
        <end position="118"/>
    </location>
</feature>
<dbReference type="PIRSF" id="PIRSF006603">
    <property type="entry name" value="DinF"/>
    <property type="match status" value="1"/>
</dbReference>
<dbReference type="PANTHER" id="PTHR43298">
    <property type="entry name" value="MULTIDRUG RESISTANCE PROTEIN NORM-RELATED"/>
    <property type="match status" value="1"/>
</dbReference>
<evidence type="ECO:0000256" key="3">
    <source>
        <dbReference type="ARBA" id="ARBA00022449"/>
    </source>
</evidence>
<keyword evidence="5 10" id="KW-0812">Transmembrane</keyword>
<dbReference type="EMBL" id="CP036316">
    <property type="protein sequence ID" value="QDT65095.1"/>
    <property type="molecule type" value="Genomic_DNA"/>
</dbReference>
<name>A0A517T9P8_9PLAN</name>
<keyword evidence="12" id="KW-1185">Reference proteome</keyword>
<evidence type="ECO:0000313" key="11">
    <source>
        <dbReference type="EMBL" id="QDT65095.1"/>
    </source>
</evidence>
<dbReference type="GO" id="GO:0005886">
    <property type="term" value="C:plasma membrane"/>
    <property type="evidence" value="ECO:0007669"/>
    <property type="project" value="UniProtKB-SubCell"/>
</dbReference>
<comment type="subcellular location">
    <subcellularLocation>
        <location evidence="1">Cell membrane</location>
        <topology evidence="1">Multi-pass membrane protein</topology>
    </subcellularLocation>
</comment>
<evidence type="ECO:0000256" key="9">
    <source>
        <dbReference type="ARBA" id="ARBA00031636"/>
    </source>
</evidence>
<evidence type="ECO:0000256" key="6">
    <source>
        <dbReference type="ARBA" id="ARBA00022989"/>
    </source>
</evidence>
<dbReference type="CDD" id="cd13137">
    <property type="entry name" value="MATE_NorM_like"/>
    <property type="match status" value="1"/>
</dbReference>
<feature type="transmembrane region" description="Helical" evidence="10">
    <location>
        <begin position="324"/>
        <end position="343"/>
    </location>
</feature>
<keyword evidence="7" id="KW-0406">Ion transport</keyword>
<keyword evidence="6 10" id="KW-1133">Transmembrane helix</keyword>